<dbReference type="Proteomes" id="UP000643525">
    <property type="component" value="Unassembled WGS sequence"/>
</dbReference>
<sequence length="87" mass="9571">MSRIITPSEVAQQLDVTEADLAFWRGAGLGPVWLEFGEHVIRYVDEAVHAWVIGQLERTEPTLHVSSSGNQAATLQTEQLPGIDSDQ</sequence>
<evidence type="ECO:0000313" key="2">
    <source>
        <dbReference type="EMBL" id="MBE1525520.1"/>
    </source>
</evidence>
<feature type="region of interest" description="Disordered" evidence="1">
    <location>
        <begin position="63"/>
        <end position="87"/>
    </location>
</feature>
<comment type="caution">
    <text evidence="2">The sequence shown here is derived from an EMBL/GenBank/DDBJ whole genome shotgun (WGS) entry which is preliminary data.</text>
</comment>
<dbReference type="EMBL" id="JADBED010000002">
    <property type="protein sequence ID" value="MBE1525520.1"/>
    <property type="molecule type" value="Genomic_DNA"/>
</dbReference>
<reference evidence="2 3" key="1">
    <citation type="submission" date="2020-10" db="EMBL/GenBank/DDBJ databases">
        <title>Sequencing the genomes of 1000 actinobacteria strains.</title>
        <authorList>
            <person name="Klenk H.-P."/>
        </authorList>
    </citation>
    <scope>NUCLEOTIDE SEQUENCE [LARGE SCALE GENOMIC DNA]</scope>
    <source>
        <strain evidence="2 3">DSM 15666</strain>
    </source>
</reference>
<feature type="compositionally biased region" description="Polar residues" evidence="1">
    <location>
        <begin position="64"/>
        <end position="79"/>
    </location>
</feature>
<evidence type="ECO:0000256" key="1">
    <source>
        <dbReference type="SAM" id="MobiDB-lite"/>
    </source>
</evidence>
<evidence type="ECO:0000313" key="3">
    <source>
        <dbReference type="Proteomes" id="UP000643525"/>
    </source>
</evidence>
<protein>
    <recommendedName>
        <fullName evidence="4">DNA-binding protein</fullName>
    </recommendedName>
</protein>
<dbReference type="RefSeq" id="WP_192596664.1">
    <property type="nucleotide sequence ID" value="NZ_BAAALJ010000011.1"/>
</dbReference>
<evidence type="ECO:0008006" key="4">
    <source>
        <dbReference type="Google" id="ProtNLM"/>
    </source>
</evidence>
<proteinExistence type="predicted"/>
<gene>
    <name evidence="2" type="ORF">H4W27_002694</name>
</gene>
<accession>A0ABR9JHX6</accession>
<organism evidence="2 3">
    <name type="scientific">Nesterenkonia lutea</name>
    <dbReference type="NCBI Taxonomy" id="272919"/>
    <lineage>
        <taxon>Bacteria</taxon>
        <taxon>Bacillati</taxon>
        <taxon>Actinomycetota</taxon>
        <taxon>Actinomycetes</taxon>
        <taxon>Micrococcales</taxon>
        <taxon>Micrococcaceae</taxon>
        <taxon>Nesterenkonia</taxon>
    </lineage>
</organism>
<name>A0ABR9JHX6_9MICC</name>
<keyword evidence="3" id="KW-1185">Reference proteome</keyword>